<sequence>MVCAAVGMILAIGCHGFEGIGSNTGAGFLLGLLLLLIGVASLLTSGKQTVTVDPEKRSITIEDTNRFSTKKQTIPFSDIVGVGIGYLGKKSNFVTWYYLVLKLRSGKDYPLFPPGRFFEGGSDRATVESWKQRLERYLSN</sequence>
<proteinExistence type="predicted"/>
<accession>A0AAW4L3L6</accession>
<dbReference type="AlphaFoldDB" id="A0AAW4L3L6"/>
<dbReference type="EMBL" id="JAHCVJ010000006">
    <property type="protein sequence ID" value="MBT0665581.1"/>
    <property type="molecule type" value="Genomic_DNA"/>
</dbReference>
<keyword evidence="1" id="KW-1133">Transmembrane helix</keyword>
<keyword evidence="3" id="KW-1185">Reference proteome</keyword>
<protein>
    <recommendedName>
        <fullName evidence="4">YcxB-like protein</fullName>
    </recommendedName>
</protein>
<keyword evidence="1" id="KW-0812">Transmembrane</keyword>
<evidence type="ECO:0008006" key="4">
    <source>
        <dbReference type="Google" id="ProtNLM"/>
    </source>
</evidence>
<evidence type="ECO:0000313" key="3">
    <source>
        <dbReference type="Proteomes" id="UP000811899"/>
    </source>
</evidence>
<evidence type="ECO:0000313" key="2">
    <source>
        <dbReference type="EMBL" id="MBT0665581.1"/>
    </source>
</evidence>
<evidence type="ECO:0000256" key="1">
    <source>
        <dbReference type="SAM" id="Phobius"/>
    </source>
</evidence>
<dbReference type="Proteomes" id="UP000811899">
    <property type="component" value="Unassembled WGS sequence"/>
</dbReference>
<organism evidence="2 3">
    <name type="scientific">Geoanaerobacter pelophilus</name>
    <dbReference type="NCBI Taxonomy" id="60036"/>
    <lineage>
        <taxon>Bacteria</taxon>
        <taxon>Pseudomonadati</taxon>
        <taxon>Thermodesulfobacteriota</taxon>
        <taxon>Desulfuromonadia</taxon>
        <taxon>Geobacterales</taxon>
        <taxon>Geobacteraceae</taxon>
        <taxon>Geoanaerobacter</taxon>
    </lineage>
</organism>
<reference evidence="2 3" key="1">
    <citation type="submission" date="2021-05" db="EMBL/GenBank/DDBJ databases">
        <title>The draft genome of Geobacter pelophilus DSM 12255.</title>
        <authorList>
            <person name="Xu Z."/>
            <person name="Masuda Y."/>
            <person name="Itoh H."/>
            <person name="Senoo K."/>
        </authorList>
    </citation>
    <scope>NUCLEOTIDE SEQUENCE [LARGE SCALE GENOMIC DNA]</scope>
    <source>
        <strain evidence="2 3">DSM 12255</strain>
    </source>
</reference>
<keyword evidence="1" id="KW-0472">Membrane</keyword>
<name>A0AAW4L3L6_9BACT</name>
<dbReference type="RefSeq" id="WP_214172355.1">
    <property type="nucleotide sequence ID" value="NZ_JAHCVJ010000006.1"/>
</dbReference>
<gene>
    <name evidence="2" type="ORF">KI809_14830</name>
</gene>
<feature type="transmembrane region" description="Helical" evidence="1">
    <location>
        <begin position="26"/>
        <end position="46"/>
    </location>
</feature>
<comment type="caution">
    <text evidence="2">The sequence shown here is derived from an EMBL/GenBank/DDBJ whole genome shotgun (WGS) entry which is preliminary data.</text>
</comment>